<evidence type="ECO:0000313" key="5">
    <source>
        <dbReference type="Proteomes" id="UP000199614"/>
    </source>
</evidence>
<keyword evidence="2" id="KW-0472">Membrane</keyword>
<reference evidence="4 5" key="1">
    <citation type="submission" date="2016-10" db="EMBL/GenBank/DDBJ databases">
        <authorList>
            <person name="de Groot N.N."/>
        </authorList>
    </citation>
    <scope>NUCLEOTIDE SEQUENCE [LARGE SCALE GENOMIC DNA]</scope>
    <source>
        <strain evidence="4 5">CGMCC 4.1877</strain>
    </source>
</reference>
<evidence type="ECO:0000313" key="4">
    <source>
        <dbReference type="EMBL" id="SFO49365.1"/>
    </source>
</evidence>
<dbReference type="Pfam" id="PF07158">
    <property type="entry name" value="MatC_N"/>
    <property type="match status" value="1"/>
</dbReference>
<dbReference type="OrthoDB" id="8738207at2"/>
<feature type="transmembrane region" description="Helical" evidence="2">
    <location>
        <begin position="174"/>
        <end position="193"/>
    </location>
</feature>
<keyword evidence="2" id="KW-0812">Transmembrane</keyword>
<keyword evidence="5" id="KW-1185">Reference proteome</keyword>
<evidence type="ECO:0000259" key="3">
    <source>
        <dbReference type="Pfam" id="PF07158"/>
    </source>
</evidence>
<feature type="compositionally biased region" description="Low complexity" evidence="1">
    <location>
        <begin position="217"/>
        <end position="239"/>
    </location>
</feature>
<evidence type="ECO:0000256" key="2">
    <source>
        <dbReference type="SAM" id="Phobius"/>
    </source>
</evidence>
<feature type="transmembrane region" description="Helical" evidence="2">
    <location>
        <begin position="96"/>
        <end position="125"/>
    </location>
</feature>
<organism evidence="4 5">
    <name type="scientific">Pseudonocardia ammonioxydans</name>
    <dbReference type="NCBI Taxonomy" id="260086"/>
    <lineage>
        <taxon>Bacteria</taxon>
        <taxon>Bacillati</taxon>
        <taxon>Actinomycetota</taxon>
        <taxon>Actinomycetes</taxon>
        <taxon>Pseudonocardiales</taxon>
        <taxon>Pseudonocardiaceae</taxon>
        <taxon>Pseudonocardia</taxon>
    </lineage>
</organism>
<dbReference type="STRING" id="260086.SAMN05216207_106913"/>
<gene>
    <name evidence="4" type="ORF">SAMN05216207_106913</name>
</gene>
<feature type="transmembrane region" description="Helical" evidence="2">
    <location>
        <begin position="253"/>
        <end position="286"/>
    </location>
</feature>
<feature type="transmembrane region" description="Helical" evidence="2">
    <location>
        <begin position="137"/>
        <end position="162"/>
    </location>
</feature>
<feature type="transmembrane region" description="Helical" evidence="2">
    <location>
        <begin position="48"/>
        <end position="67"/>
    </location>
</feature>
<evidence type="ECO:0000256" key="1">
    <source>
        <dbReference type="SAM" id="MobiDB-lite"/>
    </source>
</evidence>
<feature type="transmembrane region" description="Helical" evidence="2">
    <location>
        <begin position="323"/>
        <end position="346"/>
    </location>
</feature>
<sequence length="444" mass="45178">MTLHLTAIALLIVAFIIATVTPLNLGALALVATFFVGAVWMGMSTDDLYAGFPGNLLVVLVGVTYLFNVAKANGTIDWLLGGAVKLTGGRDWIVPWIMFAAAGLFSGIGALFSVPIVAPIALAFAARHRISQFYMGLMVIHGTCAGCLAPISVYGVIVSGILQTNGFTPDPMKIFLISLVTNVIIGVIITVLFGRKKVAGGQSVATEMAVVGAGPTGTAPTGGSAGAATGSTGGTDSAGQDGRPDVRLGVEGWLTLAAIVLLIVLGVALRLDIGLLAITLCIAIGLYNPKRHKEALSAVPWSVVLLVCGVLTYVGVLEHIGTVGFLGDSVAAIGIPLLAAAALAYIGGIVSAFATSSGVIAALVPLAVPLLQAGDLNPISLVAVIAVASTVVDVSPFSTHGAVVVANTTPDQRDAVLRNLLRWGIAIVTLVPALLWALVIVPGF</sequence>
<dbReference type="RefSeq" id="WP_093356096.1">
    <property type="nucleotide sequence ID" value="NZ_FOUY01000069.1"/>
</dbReference>
<feature type="region of interest" description="Disordered" evidence="1">
    <location>
        <begin position="217"/>
        <end position="242"/>
    </location>
</feature>
<protein>
    <submittedName>
        <fullName evidence="4">Transporter, UIT1 family</fullName>
    </submittedName>
</protein>
<dbReference type="InterPro" id="IPR009827">
    <property type="entry name" value="MatC_N"/>
</dbReference>
<feature type="transmembrane region" description="Helical" evidence="2">
    <location>
        <begin position="298"/>
        <end position="316"/>
    </location>
</feature>
<feature type="transmembrane region" description="Helical" evidence="2">
    <location>
        <begin position="6"/>
        <end position="36"/>
    </location>
</feature>
<accession>A0A1I5HM41</accession>
<dbReference type="AlphaFoldDB" id="A0A1I5HM41"/>
<dbReference type="EMBL" id="FOUY01000069">
    <property type="protein sequence ID" value="SFO49365.1"/>
    <property type="molecule type" value="Genomic_DNA"/>
</dbReference>
<dbReference type="Proteomes" id="UP000199614">
    <property type="component" value="Unassembled WGS sequence"/>
</dbReference>
<feature type="transmembrane region" description="Helical" evidence="2">
    <location>
        <begin position="420"/>
        <end position="441"/>
    </location>
</feature>
<keyword evidence="2" id="KW-1133">Transmembrane helix</keyword>
<feature type="domain" description="Dicarboxylate carrier MatC N-terminal" evidence="3">
    <location>
        <begin position="1"/>
        <end position="146"/>
    </location>
</feature>
<name>A0A1I5HM41_PSUAM</name>
<proteinExistence type="predicted"/>